<gene>
    <name evidence="1" type="ORF">QAD02_001904</name>
</gene>
<keyword evidence="2" id="KW-1185">Reference proteome</keyword>
<evidence type="ECO:0000313" key="1">
    <source>
        <dbReference type="EMBL" id="KAJ8670645.1"/>
    </source>
</evidence>
<reference evidence="1" key="1">
    <citation type="submission" date="2023-04" db="EMBL/GenBank/DDBJ databases">
        <title>A chromosome-level genome assembly of the parasitoid wasp Eretmocerus hayati.</title>
        <authorList>
            <person name="Zhong Y."/>
            <person name="Liu S."/>
            <person name="Liu Y."/>
        </authorList>
    </citation>
    <scope>NUCLEOTIDE SEQUENCE</scope>
    <source>
        <strain evidence="1">ZJU_SS_LIU_2023</strain>
    </source>
</reference>
<protein>
    <submittedName>
        <fullName evidence="1">Uncharacterized protein</fullName>
    </submittedName>
</protein>
<dbReference type="EMBL" id="CM056743">
    <property type="protein sequence ID" value="KAJ8670645.1"/>
    <property type="molecule type" value="Genomic_DNA"/>
</dbReference>
<comment type="caution">
    <text evidence="1">The sequence shown here is derived from an EMBL/GenBank/DDBJ whole genome shotgun (WGS) entry which is preliminary data.</text>
</comment>
<dbReference type="Proteomes" id="UP001239111">
    <property type="component" value="Chromosome 3"/>
</dbReference>
<organism evidence="1 2">
    <name type="scientific">Eretmocerus hayati</name>
    <dbReference type="NCBI Taxonomy" id="131215"/>
    <lineage>
        <taxon>Eukaryota</taxon>
        <taxon>Metazoa</taxon>
        <taxon>Ecdysozoa</taxon>
        <taxon>Arthropoda</taxon>
        <taxon>Hexapoda</taxon>
        <taxon>Insecta</taxon>
        <taxon>Pterygota</taxon>
        <taxon>Neoptera</taxon>
        <taxon>Endopterygota</taxon>
        <taxon>Hymenoptera</taxon>
        <taxon>Apocrita</taxon>
        <taxon>Proctotrupomorpha</taxon>
        <taxon>Chalcidoidea</taxon>
        <taxon>Aphelinidae</taxon>
        <taxon>Aphelininae</taxon>
        <taxon>Eretmocerus</taxon>
    </lineage>
</organism>
<accession>A0ACC2NHF7</accession>
<evidence type="ECO:0000313" key="2">
    <source>
        <dbReference type="Proteomes" id="UP001239111"/>
    </source>
</evidence>
<proteinExistence type="predicted"/>
<name>A0ACC2NHF7_9HYME</name>
<sequence>MGSKNNNEAPPPYFAQFLERFDRRMDGVDNSIQQLDAKMSERVDRIEGQLMNIQQDLKRVVQNNALIDSAEILISGLPKQLNMSRNDIISCLFTALEIPHLTNFIISVREWTGPDLSFRKSAENNLTNHNSGTPPAPAANPNFYSLVIKLVSPSVRDEVVSKTPKLKDKTIQNLFDTPGNSQVFCRALWPREVYSLYKKAFAAAKNLNSEKPLIRNLIVCMRETRNSPLLPLSSESDLSKLAPRQAVSE</sequence>